<dbReference type="InterPro" id="IPR001647">
    <property type="entry name" value="HTH_TetR"/>
</dbReference>
<dbReference type="Pfam" id="PF00440">
    <property type="entry name" value="TetR_N"/>
    <property type="match status" value="1"/>
</dbReference>
<dbReference type="PROSITE" id="PS50977">
    <property type="entry name" value="HTH_TETR_2"/>
    <property type="match status" value="1"/>
</dbReference>
<accession>A0A1I6B1M9</accession>
<evidence type="ECO:0000256" key="3">
    <source>
        <dbReference type="PROSITE-ProRule" id="PRU00335"/>
    </source>
</evidence>
<dbReference type="Gene3D" id="1.10.10.60">
    <property type="entry name" value="Homeodomain-like"/>
    <property type="match status" value="1"/>
</dbReference>
<dbReference type="SUPFAM" id="SSF46689">
    <property type="entry name" value="Homeodomain-like"/>
    <property type="match status" value="1"/>
</dbReference>
<dbReference type="InterPro" id="IPR023772">
    <property type="entry name" value="DNA-bd_HTH_TetR-type_CS"/>
</dbReference>
<keyword evidence="6" id="KW-1185">Reference proteome</keyword>
<dbReference type="PANTHER" id="PTHR43479">
    <property type="entry name" value="ACREF/ENVCD OPERON REPRESSOR-RELATED"/>
    <property type="match status" value="1"/>
</dbReference>
<proteinExistence type="predicted"/>
<dbReference type="RefSeq" id="WP_061805680.1">
    <property type="nucleotide sequence ID" value="NZ_FOXX01000008.1"/>
</dbReference>
<keyword evidence="1" id="KW-0678">Repressor</keyword>
<evidence type="ECO:0000259" key="4">
    <source>
        <dbReference type="PROSITE" id="PS50977"/>
    </source>
</evidence>
<keyword evidence="2 3" id="KW-0238">DNA-binding</keyword>
<protein>
    <submittedName>
        <fullName evidence="5">Transcriptional regulator, TetR family</fullName>
    </submittedName>
</protein>
<evidence type="ECO:0000256" key="2">
    <source>
        <dbReference type="ARBA" id="ARBA00023125"/>
    </source>
</evidence>
<dbReference type="EMBL" id="FOXX01000008">
    <property type="protein sequence ID" value="SFQ74835.1"/>
    <property type="molecule type" value="Genomic_DNA"/>
</dbReference>
<dbReference type="SUPFAM" id="SSF48498">
    <property type="entry name" value="Tetracyclin repressor-like, C-terminal domain"/>
    <property type="match status" value="1"/>
</dbReference>
<dbReference type="InterPro" id="IPR050624">
    <property type="entry name" value="HTH-type_Tx_Regulator"/>
</dbReference>
<dbReference type="PANTHER" id="PTHR43479:SF11">
    <property type="entry name" value="ACREF_ENVCD OPERON REPRESSOR-RELATED"/>
    <property type="match status" value="1"/>
</dbReference>
<feature type="DNA-binding region" description="H-T-H motif" evidence="3">
    <location>
        <begin position="23"/>
        <end position="42"/>
    </location>
</feature>
<feature type="domain" description="HTH tetR-type" evidence="4">
    <location>
        <begin position="1"/>
        <end position="60"/>
    </location>
</feature>
<dbReference type="GeneID" id="93711779"/>
<evidence type="ECO:0000256" key="1">
    <source>
        <dbReference type="ARBA" id="ARBA00022491"/>
    </source>
</evidence>
<reference evidence="5 6" key="1">
    <citation type="submission" date="2016-10" db="EMBL/GenBank/DDBJ databases">
        <authorList>
            <person name="Varghese N."/>
            <person name="Submissions S."/>
        </authorList>
    </citation>
    <scope>NUCLEOTIDE SEQUENCE [LARGE SCALE GENOMIC DNA]</scope>
    <source>
        <strain evidence="5 6">DSM 13796</strain>
    </source>
</reference>
<organism evidence="5 6">
    <name type="scientific">Priestia endophytica DSM 13796</name>
    <dbReference type="NCBI Taxonomy" id="1121089"/>
    <lineage>
        <taxon>Bacteria</taxon>
        <taxon>Bacillati</taxon>
        <taxon>Bacillota</taxon>
        <taxon>Bacilli</taxon>
        <taxon>Bacillales</taxon>
        <taxon>Bacillaceae</taxon>
        <taxon>Priestia</taxon>
    </lineage>
</organism>
<dbReference type="Gene3D" id="1.10.357.10">
    <property type="entry name" value="Tetracycline Repressor, domain 2"/>
    <property type="match status" value="1"/>
</dbReference>
<dbReference type="PRINTS" id="PR00455">
    <property type="entry name" value="HTHTETR"/>
</dbReference>
<dbReference type="PROSITE" id="PS01081">
    <property type="entry name" value="HTH_TETR_1"/>
    <property type="match status" value="1"/>
</dbReference>
<name>A0A1I6B1M9_9BACI</name>
<sequence>MTKDKIKAVSLKLFTEYGYDGTTLSEIARIVGIQKPSIYNHFKSKEDLYLCLFESILGEHIYNINQLIKEIHELSPKEKLKYILLDTCKYYKHHEDESAFLKRAMIFPPKHLKHILNERFLSSEASFSSILHAIFLEGIEKKEIRSGNIENLIMSYLCLIDGIFIEFSYYGPEKMESRIQSIWDNFWFGIGE</sequence>
<dbReference type="InterPro" id="IPR009057">
    <property type="entry name" value="Homeodomain-like_sf"/>
</dbReference>
<dbReference type="Proteomes" id="UP000182762">
    <property type="component" value="Unassembled WGS sequence"/>
</dbReference>
<gene>
    <name evidence="5" type="ORF">SAMN02745910_03165</name>
</gene>
<evidence type="ECO:0000313" key="6">
    <source>
        <dbReference type="Proteomes" id="UP000182762"/>
    </source>
</evidence>
<evidence type="ECO:0000313" key="5">
    <source>
        <dbReference type="EMBL" id="SFQ74835.1"/>
    </source>
</evidence>
<comment type="caution">
    <text evidence="5">The sequence shown here is derived from an EMBL/GenBank/DDBJ whole genome shotgun (WGS) entry which is preliminary data.</text>
</comment>
<dbReference type="InterPro" id="IPR036271">
    <property type="entry name" value="Tet_transcr_reg_TetR-rel_C_sf"/>
</dbReference>